<dbReference type="InterPro" id="IPR043839">
    <property type="entry name" value="PafC_HTH"/>
</dbReference>
<accession>A0A346XYG5</accession>
<dbReference type="PIRSF" id="PIRSF016838">
    <property type="entry name" value="PafC"/>
    <property type="match status" value="1"/>
</dbReference>
<dbReference type="InterPro" id="IPR028349">
    <property type="entry name" value="PafC-like"/>
</dbReference>
<evidence type="ECO:0000256" key="1">
    <source>
        <dbReference type="SAM" id="MobiDB-lite"/>
    </source>
</evidence>
<evidence type="ECO:0000313" key="6">
    <source>
        <dbReference type="Proteomes" id="UP000264006"/>
    </source>
</evidence>
<feature type="domain" description="WCX" evidence="4">
    <location>
        <begin position="237"/>
        <end position="308"/>
    </location>
</feature>
<evidence type="ECO:0000259" key="2">
    <source>
        <dbReference type="Pfam" id="PF13280"/>
    </source>
</evidence>
<dbReference type="Pfam" id="PF13280">
    <property type="entry name" value="WYL"/>
    <property type="match status" value="1"/>
</dbReference>
<dbReference type="KEGG" id="euz:DVS28_a2582"/>
<sequence length="314" mass="34177">MNPTLARLQRLLVMVPWLLDHPGVHVEEVAERFDVAPGDVLDDLDVLGYCGLPGYGGGDLIEVSISGDRVAVRMAEFFARPLALSVREGLALLMAARATRDSGILAEGHGPLESAIDKLTDHLGGPAGLPVVLDIDAGGSDLLRRLMPAVADQRVVRITYRSASKEETTVREVEPWALRSTGGAWYLQGYCRMAEDARAFRLDRIRDLVVSDERAPDPPDEPPRPPVYEPTDADPVVVIDVGPESAWITDHVVLSDREQLADGRLRLTFRAATLEWAASLLVRLGANATVVTPDALRDVVRARVEDVLVNYGQG</sequence>
<dbReference type="PANTHER" id="PTHR34580:SF1">
    <property type="entry name" value="PROTEIN PAFC"/>
    <property type="match status" value="1"/>
</dbReference>
<feature type="region of interest" description="Disordered" evidence="1">
    <location>
        <begin position="211"/>
        <end position="230"/>
    </location>
</feature>
<protein>
    <submittedName>
        <fullName evidence="5">Putative DNA-binding protein</fullName>
    </submittedName>
</protein>
<evidence type="ECO:0000259" key="3">
    <source>
        <dbReference type="Pfam" id="PF19187"/>
    </source>
</evidence>
<keyword evidence="5" id="KW-0238">DNA-binding</keyword>
<reference evidence="5 6" key="1">
    <citation type="submission" date="2018-09" db="EMBL/GenBank/DDBJ databases">
        <title>Complete genome sequence of Euzebya sp. DY32-46 isolated from seawater of Pacific Ocean.</title>
        <authorList>
            <person name="Xu L."/>
            <person name="Wu Y.-H."/>
            <person name="Xu X.-W."/>
        </authorList>
    </citation>
    <scope>NUCLEOTIDE SEQUENCE [LARGE SCALE GENOMIC DNA]</scope>
    <source>
        <strain evidence="5 6">DY32-46</strain>
    </source>
</reference>
<evidence type="ECO:0000313" key="5">
    <source>
        <dbReference type="EMBL" id="AXV07262.1"/>
    </source>
</evidence>
<keyword evidence="6" id="KW-1185">Reference proteome</keyword>
<feature type="domain" description="WYL" evidence="2">
    <location>
        <begin position="142"/>
        <end position="209"/>
    </location>
</feature>
<dbReference type="EMBL" id="CP031165">
    <property type="protein sequence ID" value="AXV07262.1"/>
    <property type="molecule type" value="Genomic_DNA"/>
</dbReference>
<dbReference type="AlphaFoldDB" id="A0A346XYG5"/>
<gene>
    <name evidence="5" type="ORF">DVS28_a2582</name>
</gene>
<feature type="domain" description="PafC HTH" evidence="3">
    <location>
        <begin position="7"/>
        <end position="120"/>
    </location>
</feature>
<evidence type="ECO:0000259" key="4">
    <source>
        <dbReference type="Pfam" id="PF25583"/>
    </source>
</evidence>
<name>A0A346XYG5_9ACTN</name>
<dbReference type="InterPro" id="IPR057727">
    <property type="entry name" value="WCX_dom"/>
</dbReference>
<dbReference type="GO" id="GO:0003677">
    <property type="term" value="F:DNA binding"/>
    <property type="evidence" value="ECO:0007669"/>
    <property type="project" value="UniProtKB-KW"/>
</dbReference>
<dbReference type="RefSeq" id="WP_114591778.1">
    <property type="nucleotide sequence ID" value="NZ_CP031165.1"/>
</dbReference>
<dbReference type="Proteomes" id="UP000264006">
    <property type="component" value="Chromosome"/>
</dbReference>
<dbReference type="OrthoDB" id="3268930at2"/>
<proteinExistence type="predicted"/>
<feature type="compositionally biased region" description="Basic and acidic residues" evidence="1">
    <location>
        <begin position="211"/>
        <end position="223"/>
    </location>
</feature>
<dbReference type="Pfam" id="PF19187">
    <property type="entry name" value="HTH_PafC"/>
    <property type="match status" value="1"/>
</dbReference>
<dbReference type="InterPro" id="IPR026881">
    <property type="entry name" value="WYL_dom"/>
</dbReference>
<dbReference type="PANTHER" id="PTHR34580">
    <property type="match status" value="1"/>
</dbReference>
<dbReference type="Pfam" id="PF25583">
    <property type="entry name" value="WCX"/>
    <property type="match status" value="1"/>
</dbReference>
<organism evidence="5 6">
    <name type="scientific">Euzebya pacifica</name>
    <dbReference type="NCBI Taxonomy" id="1608957"/>
    <lineage>
        <taxon>Bacteria</taxon>
        <taxon>Bacillati</taxon>
        <taxon>Actinomycetota</taxon>
        <taxon>Nitriliruptoria</taxon>
        <taxon>Euzebyales</taxon>
    </lineage>
</organism>
<dbReference type="PROSITE" id="PS52050">
    <property type="entry name" value="WYL"/>
    <property type="match status" value="1"/>
</dbReference>
<dbReference type="InterPro" id="IPR051534">
    <property type="entry name" value="CBASS_pafABC_assoc_protein"/>
</dbReference>